<evidence type="ECO:0000313" key="4">
    <source>
        <dbReference type="WBParaSite" id="MCU_008649-RA"/>
    </source>
</evidence>
<feature type="region of interest" description="Disordered" evidence="1">
    <location>
        <begin position="1"/>
        <end position="58"/>
    </location>
</feature>
<protein>
    <submittedName>
        <fullName evidence="2 4">Uncharacterized protein</fullName>
    </submittedName>
</protein>
<accession>A0A0R3UNJ7</accession>
<dbReference type="WBParaSite" id="MCU_008649-RA">
    <property type="protein sequence ID" value="MCU_008649-RA"/>
    <property type="gene ID" value="MCU_008649"/>
</dbReference>
<feature type="compositionally biased region" description="Polar residues" evidence="1">
    <location>
        <begin position="29"/>
        <end position="43"/>
    </location>
</feature>
<proteinExistence type="predicted"/>
<dbReference type="AlphaFoldDB" id="A0A0R3UNJ7"/>
<evidence type="ECO:0000313" key="3">
    <source>
        <dbReference type="Proteomes" id="UP000267029"/>
    </source>
</evidence>
<gene>
    <name evidence="2" type="ORF">MCOS_LOCUS9375</name>
</gene>
<evidence type="ECO:0000313" key="2">
    <source>
        <dbReference type="EMBL" id="VDD83372.1"/>
    </source>
</evidence>
<dbReference type="Proteomes" id="UP000267029">
    <property type="component" value="Unassembled WGS sequence"/>
</dbReference>
<keyword evidence="3" id="KW-1185">Reference proteome</keyword>
<organism evidence="2 3">
    <name type="scientific">Mesocestoides corti</name>
    <name type="common">Flatworm</name>
    <dbReference type="NCBI Taxonomy" id="53468"/>
    <lineage>
        <taxon>Eukaryota</taxon>
        <taxon>Metazoa</taxon>
        <taxon>Spiralia</taxon>
        <taxon>Lophotrochozoa</taxon>
        <taxon>Platyhelminthes</taxon>
        <taxon>Cestoda</taxon>
        <taxon>Eucestoda</taxon>
        <taxon>Cyclophyllidea</taxon>
        <taxon>Mesocestoididae</taxon>
        <taxon>Mesocestoides</taxon>
    </lineage>
</organism>
<reference evidence="4" key="2">
    <citation type="submission" date="2019-11" db="UniProtKB">
        <authorList>
            <consortium name="WormBaseParasite"/>
        </authorList>
    </citation>
    <scope>IDENTIFICATION</scope>
</reference>
<name>A0A0R3UNJ7_MESCO</name>
<reference evidence="2 3" key="1">
    <citation type="submission" date="2018-10" db="EMBL/GenBank/DDBJ databases">
        <authorList>
            <consortium name="Pathogen Informatics"/>
        </authorList>
    </citation>
    <scope>NUCLEOTIDE SEQUENCE [LARGE SCALE GENOMIC DNA]</scope>
</reference>
<sequence>MRYSTDEFPTPGLCPTKDSPKMAKGGGRANNTLPAHNPTSNKGDVSGKHPQRPPRPKFLPARVWLRPNAWCLANSVCQTKATATTSWATESELPPLPRVKPHNSLPGCRIIYDTGSTRIHLLSQAIEVGMSYLVFADTQ</sequence>
<dbReference type="EMBL" id="UXSR01005706">
    <property type="protein sequence ID" value="VDD83372.1"/>
    <property type="molecule type" value="Genomic_DNA"/>
</dbReference>
<evidence type="ECO:0000256" key="1">
    <source>
        <dbReference type="SAM" id="MobiDB-lite"/>
    </source>
</evidence>